<dbReference type="SUPFAM" id="SSF88659">
    <property type="entry name" value="Sigma3 and sigma4 domains of RNA polymerase sigma factors"/>
    <property type="match status" value="1"/>
</dbReference>
<dbReference type="SUPFAM" id="SSF88946">
    <property type="entry name" value="Sigma2 domain of RNA polymerase sigma factors"/>
    <property type="match status" value="1"/>
</dbReference>
<evidence type="ECO:0000313" key="2">
    <source>
        <dbReference type="Proteomes" id="UP000287224"/>
    </source>
</evidence>
<proteinExistence type="predicted"/>
<dbReference type="Gene3D" id="1.10.10.10">
    <property type="entry name" value="Winged helix-like DNA-binding domain superfamily/Winged helix DNA-binding domain"/>
    <property type="match status" value="1"/>
</dbReference>
<comment type="caution">
    <text evidence="1">The sequence shown here is derived from an EMBL/GenBank/DDBJ whole genome shotgun (WGS) entry which is preliminary data.</text>
</comment>
<gene>
    <name evidence="1" type="ORF">KDAU_34530</name>
</gene>
<name>A0A401ZGV6_9CHLR</name>
<reference evidence="2" key="1">
    <citation type="submission" date="2018-12" db="EMBL/GenBank/DDBJ databases">
        <title>Tengunoibacter tsumagoiensis gen. nov., sp. nov., Dictyobacter kobayashii sp. nov., D. alpinus sp. nov., and D. joshuensis sp. nov. and description of Dictyobacteraceae fam. nov. within the order Ktedonobacterales isolated from Tengu-no-mugimeshi.</title>
        <authorList>
            <person name="Wang C.M."/>
            <person name="Zheng Y."/>
            <person name="Sakai Y."/>
            <person name="Toyoda A."/>
            <person name="Minakuchi Y."/>
            <person name="Abe K."/>
            <person name="Yokota A."/>
            <person name="Yabe S."/>
        </authorList>
    </citation>
    <scope>NUCLEOTIDE SEQUENCE [LARGE SCALE GENOMIC DNA]</scope>
    <source>
        <strain evidence="2">S-27</strain>
    </source>
</reference>
<dbReference type="AlphaFoldDB" id="A0A401ZGV6"/>
<dbReference type="InterPro" id="IPR036388">
    <property type="entry name" value="WH-like_DNA-bd_sf"/>
</dbReference>
<dbReference type="GO" id="GO:0003700">
    <property type="term" value="F:DNA-binding transcription factor activity"/>
    <property type="evidence" value="ECO:0007669"/>
    <property type="project" value="InterPro"/>
</dbReference>
<dbReference type="GO" id="GO:0006352">
    <property type="term" value="P:DNA-templated transcription initiation"/>
    <property type="evidence" value="ECO:0007669"/>
    <property type="project" value="InterPro"/>
</dbReference>
<dbReference type="Proteomes" id="UP000287224">
    <property type="component" value="Unassembled WGS sequence"/>
</dbReference>
<keyword evidence="2" id="KW-1185">Reference proteome</keyword>
<dbReference type="InterPro" id="IPR013325">
    <property type="entry name" value="RNA_pol_sigma_r2"/>
</dbReference>
<evidence type="ECO:0000313" key="1">
    <source>
        <dbReference type="EMBL" id="GCE06124.1"/>
    </source>
</evidence>
<sequence length="228" mass="25678">MSQHTLSPSSQERLVTRARAGEPVHDELILSLQSAITSMAIRHLRNHSYNCYHVEYTDLVQEANVAILTSLQRALTKQDPCAYLMRTAKKAMVRYYVNGHADVIKTYHAYQEPIAVLSLDAPINKETGQTFADLRGAVPQERQRRDSDAYASLYRAIEALPEKQRMVVRRCYELGLGDTPASLNEISRHFSPHSPRPANAHYHHRCALAKLRTLLASALPQYCVGGVQ</sequence>
<dbReference type="RefSeq" id="WP_126597096.1">
    <property type="nucleotide sequence ID" value="NZ_BIFQ01000001.1"/>
</dbReference>
<dbReference type="InterPro" id="IPR013324">
    <property type="entry name" value="RNA_pol_sigma_r3/r4-like"/>
</dbReference>
<dbReference type="EMBL" id="BIFQ01000001">
    <property type="protein sequence ID" value="GCE06124.1"/>
    <property type="molecule type" value="Genomic_DNA"/>
</dbReference>
<protein>
    <submittedName>
        <fullName evidence="1">Uncharacterized protein</fullName>
    </submittedName>
</protein>
<organism evidence="1 2">
    <name type="scientific">Dictyobacter aurantiacus</name>
    <dbReference type="NCBI Taxonomy" id="1936993"/>
    <lineage>
        <taxon>Bacteria</taxon>
        <taxon>Bacillati</taxon>
        <taxon>Chloroflexota</taxon>
        <taxon>Ktedonobacteria</taxon>
        <taxon>Ktedonobacterales</taxon>
        <taxon>Dictyobacteraceae</taxon>
        <taxon>Dictyobacter</taxon>
    </lineage>
</organism>
<dbReference type="InterPro" id="IPR014284">
    <property type="entry name" value="RNA_pol_sigma-70_dom"/>
</dbReference>
<dbReference type="OrthoDB" id="9832120at2"/>
<dbReference type="NCBIfam" id="TIGR02937">
    <property type="entry name" value="sigma70-ECF"/>
    <property type="match status" value="1"/>
</dbReference>
<accession>A0A401ZGV6</accession>